<dbReference type="EMBL" id="FLRD01000152">
    <property type="protein sequence ID" value="SBT49289.1"/>
    <property type="molecule type" value="Genomic_DNA"/>
</dbReference>
<evidence type="ECO:0000256" key="1">
    <source>
        <dbReference type="SAM" id="MobiDB-lite"/>
    </source>
</evidence>
<evidence type="ECO:0000313" key="3">
    <source>
        <dbReference type="EMBL" id="SBT49705.1"/>
    </source>
</evidence>
<keyword evidence="5" id="KW-1185">Reference proteome</keyword>
<sequence>MHVPIRRTSALNEKFMLVRISSAEGGKCICMQGWANCEQSYGPLGALLAHMLHISAIKMNENGENEGAKGEMGKMRTRNGEKT</sequence>
<dbReference type="Proteomes" id="UP000078550">
    <property type="component" value="Unassembled WGS sequence"/>
</dbReference>
<dbReference type="EMBL" id="FLRE01000196">
    <property type="protein sequence ID" value="SBT49705.1"/>
    <property type="molecule type" value="Genomic_DNA"/>
</dbReference>
<feature type="compositionally biased region" description="Basic and acidic residues" evidence="1">
    <location>
        <begin position="66"/>
        <end position="83"/>
    </location>
</feature>
<proteinExistence type="predicted"/>
<name>A0A1A9A0I5_PLAOA</name>
<reference evidence="3" key="2">
    <citation type="submission" date="2016-05" db="EMBL/GenBank/DDBJ databases">
        <authorList>
            <person name="Lavstsen T."/>
            <person name="Jespersen J.S."/>
        </authorList>
    </citation>
    <scope>NUCLEOTIDE SEQUENCE [LARGE SCALE GENOMIC DNA]</scope>
</reference>
<reference evidence="4 5" key="1">
    <citation type="submission" date="2016-05" db="EMBL/GenBank/DDBJ databases">
        <authorList>
            <person name="Naeem Raeece"/>
        </authorList>
    </citation>
    <scope>NUCLEOTIDE SEQUENCE [LARGE SCALE GENOMIC DNA]</scope>
</reference>
<evidence type="ECO:0000313" key="5">
    <source>
        <dbReference type="Proteomes" id="UP000078555"/>
    </source>
</evidence>
<accession>A0A1A9A0I5</accession>
<feature type="region of interest" description="Disordered" evidence="1">
    <location>
        <begin position="63"/>
        <end position="83"/>
    </location>
</feature>
<evidence type="ECO:0000313" key="2">
    <source>
        <dbReference type="EMBL" id="SBT49289.1"/>
    </source>
</evidence>
<dbReference type="AlphaFoldDB" id="A0A1A9A0I5"/>
<organism evidence="3 4">
    <name type="scientific">Plasmodium ovale wallikeri</name>
    <dbReference type="NCBI Taxonomy" id="864142"/>
    <lineage>
        <taxon>Eukaryota</taxon>
        <taxon>Sar</taxon>
        <taxon>Alveolata</taxon>
        <taxon>Apicomplexa</taxon>
        <taxon>Aconoidasida</taxon>
        <taxon>Haemosporida</taxon>
        <taxon>Plasmodiidae</taxon>
        <taxon>Plasmodium</taxon>
        <taxon>Plasmodium (Plasmodium)</taxon>
    </lineage>
</organism>
<gene>
    <name evidence="2" type="ORF">POVWA1_059390</name>
    <name evidence="3" type="ORF">POVWA2_058690</name>
</gene>
<dbReference type="Proteomes" id="UP000078555">
    <property type="component" value="Unassembled WGS sequence"/>
</dbReference>
<evidence type="ECO:0000313" key="4">
    <source>
        <dbReference type="Proteomes" id="UP000078550"/>
    </source>
</evidence>
<protein>
    <submittedName>
        <fullName evidence="3">Uncharacterized protein</fullName>
    </submittedName>
</protein>